<evidence type="ECO:0000313" key="1">
    <source>
        <dbReference type="EMBL" id="GGI33873.1"/>
    </source>
</evidence>
<name>A0AA87WBQ7_9BRAD</name>
<dbReference type="EMBL" id="BMHC01000035">
    <property type="protein sequence ID" value="GGI33873.1"/>
    <property type="molecule type" value="Genomic_DNA"/>
</dbReference>
<evidence type="ECO:0000313" key="2">
    <source>
        <dbReference type="Proteomes" id="UP000625079"/>
    </source>
</evidence>
<comment type="caution">
    <text evidence="1">The sequence shown here is derived from an EMBL/GenBank/DDBJ whole genome shotgun (WGS) entry which is preliminary data.</text>
</comment>
<protein>
    <submittedName>
        <fullName evidence="1">Uncharacterized protein</fullName>
    </submittedName>
</protein>
<proteinExistence type="predicted"/>
<reference evidence="1" key="2">
    <citation type="submission" date="2022-12" db="EMBL/GenBank/DDBJ databases">
        <authorList>
            <person name="Sun Q."/>
            <person name="Zhou Y."/>
        </authorList>
    </citation>
    <scope>NUCLEOTIDE SEQUENCE</scope>
    <source>
        <strain evidence="1">CGMCC 1.15034</strain>
    </source>
</reference>
<sequence length="60" mass="6688">MQPDIRLLPQVALLSLSLLRTSRTSPLGLFKAGHSAPHWALWVRLKTLEAVTQQGVKMQP</sequence>
<reference evidence="1" key="1">
    <citation type="journal article" date="2014" name="Int. J. Syst. Evol. Microbiol.">
        <title>Complete genome sequence of Corynebacterium casei LMG S-19264T (=DSM 44701T), isolated from a smear-ripened cheese.</title>
        <authorList>
            <consortium name="US DOE Joint Genome Institute (JGI-PGF)"/>
            <person name="Walter F."/>
            <person name="Albersmeier A."/>
            <person name="Kalinowski J."/>
            <person name="Ruckert C."/>
        </authorList>
    </citation>
    <scope>NUCLEOTIDE SEQUENCE</scope>
    <source>
        <strain evidence="1">CGMCC 1.15034</strain>
    </source>
</reference>
<accession>A0AA87WBQ7</accession>
<dbReference type="Proteomes" id="UP000625079">
    <property type="component" value="Unassembled WGS sequence"/>
</dbReference>
<dbReference type="AlphaFoldDB" id="A0AA87WBQ7"/>
<organism evidence="1 2">
    <name type="scientific">Bradyrhizobium guangdongense</name>
    <dbReference type="NCBI Taxonomy" id="1325090"/>
    <lineage>
        <taxon>Bacteria</taxon>
        <taxon>Pseudomonadati</taxon>
        <taxon>Pseudomonadota</taxon>
        <taxon>Alphaproteobacteria</taxon>
        <taxon>Hyphomicrobiales</taxon>
        <taxon>Nitrobacteraceae</taxon>
        <taxon>Bradyrhizobium</taxon>
    </lineage>
</organism>
<gene>
    <name evidence="1" type="ORF">GCM10010987_76550</name>
</gene>